<accession>A0A426YIV8</accession>
<feature type="non-terminal residue" evidence="1">
    <location>
        <position position="1"/>
    </location>
</feature>
<name>A0A426YIV8_ENSVE</name>
<dbReference type="Proteomes" id="UP000287651">
    <property type="component" value="Unassembled WGS sequence"/>
</dbReference>
<evidence type="ECO:0000313" key="2">
    <source>
        <dbReference type="Proteomes" id="UP000287651"/>
    </source>
</evidence>
<organism evidence="1 2">
    <name type="scientific">Ensete ventricosum</name>
    <name type="common">Abyssinian banana</name>
    <name type="synonym">Musa ensete</name>
    <dbReference type="NCBI Taxonomy" id="4639"/>
    <lineage>
        <taxon>Eukaryota</taxon>
        <taxon>Viridiplantae</taxon>
        <taxon>Streptophyta</taxon>
        <taxon>Embryophyta</taxon>
        <taxon>Tracheophyta</taxon>
        <taxon>Spermatophyta</taxon>
        <taxon>Magnoliopsida</taxon>
        <taxon>Liliopsida</taxon>
        <taxon>Zingiberales</taxon>
        <taxon>Musaceae</taxon>
        <taxon>Ensete</taxon>
    </lineage>
</organism>
<evidence type="ECO:0000313" key="1">
    <source>
        <dbReference type="EMBL" id="RRT51664.1"/>
    </source>
</evidence>
<dbReference type="EMBL" id="AMZH03012105">
    <property type="protein sequence ID" value="RRT51664.1"/>
    <property type="molecule type" value="Genomic_DNA"/>
</dbReference>
<dbReference type="AlphaFoldDB" id="A0A426YIV8"/>
<sequence>VRRASPETGKRVKRYARLPFLYFTSGSGTRCRSGVSVDQKRTFEIDAKNISAPSNLGRPCPSPAASHRSISARPRVVRIRTMVGLPPGLLGCGNKGRRRLFLEDSLGVGGRGGAVRLFPRSSSYV</sequence>
<comment type="caution">
    <text evidence="1">The sequence shown here is derived from an EMBL/GenBank/DDBJ whole genome shotgun (WGS) entry which is preliminary data.</text>
</comment>
<proteinExistence type="predicted"/>
<protein>
    <submittedName>
        <fullName evidence="1">Uncharacterized protein</fullName>
    </submittedName>
</protein>
<gene>
    <name evidence="1" type="ORF">B296_00037359</name>
</gene>
<reference evidence="1 2" key="1">
    <citation type="journal article" date="2014" name="Agronomy (Basel)">
        <title>A Draft Genome Sequence for Ensete ventricosum, the Drought-Tolerant Tree Against Hunger.</title>
        <authorList>
            <person name="Harrison J."/>
            <person name="Moore K.A."/>
            <person name="Paszkiewicz K."/>
            <person name="Jones T."/>
            <person name="Grant M."/>
            <person name="Ambacheew D."/>
            <person name="Muzemil S."/>
            <person name="Studholme D.J."/>
        </authorList>
    </citation>
    <scope>NUCLEOTIDE SEQUENCE [LARGE SCALE GENOMIC DNA]</scope>
</reference>